<comment type="similarity">
    <text evidence="2">Belongs to the peptidase M14 family.</text>
</comment>
<dbReference type="InterPro" id="IPR000834">
    <property type="entry name" value="Peptidase_M14"/>
</dbReference>
<evidence type="ECO:0000256" key="1">
    <source>
        <dbReference type="ARBA" id="ARBA00001947"/>
    </source>
</evidence>
<proteinExistence type="inferred from homology"/>
<protein>
    <recommendedName>
        <fullName evidence="3">Peptidase M14 domain-containing protein</fullName>
    </recommendedName>
</protein>
<dbReference type="EMBL" id="BMDY01000016">
    <property type="protein sequence ID" value="GGB12025.1"/>
    <property type="molecule type" value="Genomic_DNA"/>
</dbReference>
<gene>
    <name evidence="4" type="ORF">GCM10007414_26890</name>
</gene>
<dbReference type="Gene3D" id="3.40.630.10">
    <property type="entry name" value="Zn peptidases"/>
    <property type="match status" value="1"/>
</dbReference>
<reference evidence="5" key="1">
    <citation type="journal article" date="2019" name="Int. J. Syst. Evol. Microbiol.">
        <title>The Global Catalogue of Microorganisms (GCM) 10K type strain sequencing project: providing services to taxonomists for standard genome sequencing and annotation.</title>
        <authorList>
            <consortium name="The Broad Institute Genomics Platform"/>
            <consortium name="The Broad Institute Genome Sequencing Center for Infectious Disease"/>
            <person name="Wu L."/>
            <person name="Ma J."/>
        </authorList>
    </citation>
    <scope>NUCLEOTIDE SEQUENCE [LARGE SCALE GENOMIC DNA]</scope>
    <source>
        <strain evidence="5">CGMCC 1.10131</strain>
    </source>
</reference>
<comment type="cofactor">
    <cofactor evidence="1">
        <name>Zn(2+)</name>
        <dbReference type="ChEBI" id="CHEBI:29105"/>
    </cofactor>
</comment>
<sequence length="374" mass="43072">MYLSDKFDSGNIESVDLSDPQNLQLAIKRDNQSDFFQWFHFRFEAELDKQYRFNIINAGQSAYPQAWKGYHVVASYDREQWFRVESEFDGQQLSFSVLLEQNSIYFAYFTPYSYERHQDLIHSCLADERVSLNTLGQTIDGRDMSLLTIGDAEQAKHKVWMIARQHPGESMAEWFIEGMLERLLDQDNPLANSLLKDTVFYVVPNMNPDGSVRGHLRTNAVGTNLNREWQNPSMERSPEVFLVRQKMLELGGDLFLDIHGDEELPYNFVAGCEGIPSYDQRHQLLEDTFKQAFKAISPDFQDTHGYPKNKPGEANLNIAAAWLGEQFKTLSYTIEMPFKDNADLLDPDFGWSAERSMQLGADVLFAIKQTLAKI</sequence>
<evidence type="ECO:0000313" key="4">
    <source>
        <dbReference type="EMBL" id="GGB12025.1"/>
    </source>
</evidence>
<dbReference type="PANTHER" id="PTHR12756">
    <property type="entry name" value="CYTOSOLIC CARBOXYPEPTIDASE"/>
    <property type="match status" value="1"/>
</dbReference>
<accession>A0ABQ1I3Z1</accession>
<dbReference type="InterPro" id="IPR050821">
    <property type="entry name" value="Cytosolic_carboxypeptidase"/>
</dbReference>
<evidence type="ECO:0000256" key="2">
    <source>
        <dbReference type="PROSITE-ProRule" id="PRU01379"/>
    </source>
</evidence>
<dbReference type="Pfam" id="PF18027">
    <property type="entry name" value="Pepdidase_M14_N"/>
    <property type="match status" value="1"/>
</dbReference>
<comment type="caution">
    <text evidence="4">The sequence shown here is derived from an EMBL/GenBank/DDBJ whole genome shotgun (WGS) entry which is preliminary data.</text>
</comment>
<dbReference type="SUPFAM" id="SSF53187">
    <property type="entry name" value="Zn-dependent exopeptidases"/>
    <property type="match status" value="1"/>
</dbReference>
<organism evidence="4 5">
    <name type="scientific">Agarivorans gilvus</name>
    <dbReference type="NCBI Taxonomy" id="680279"/>
    <lineage>
        <taxon>Bacteria</taxon>
        <taxon>Pseudomonadati</taxon>
        <taxon>Pseudomonadota</taxon>
        <taxon>Gammaproteobacteria</taxon>
        <taxon>Alteromonadales</taxon>
        <taxon>Alteromonadaceae</taxon>
        <taxon>Agarivorans</taxon>
    </lineage>
</organism>
<dbReference type="InterPro" id="IPR040626">
    <property type="entry name" value="Pepdidase_M14_N"/>
</dbReference>
<dbReference type="RefSeq" id="WP_055733823.1">
    <property type="nucleotide sequence ID" value="NZ_BMDY01000016.1"/>
</dbReference>
<dbReference type="Proteomes" id="UP000651977">
    <property type="component" value="Unassembled WGS sequence"/>
</dbReference>
<feature type="domain" description="Peptidase M14" evidence="3">
    <location>
        <begin position="110"/>
        <end position="374"/>
    </location>
</feature>
<dbReference type="CDD" id="cd06234">
    <property type="entry name" value="M14_PaCCP-like"/>
    <property type="match status" value="1"/>
</dbReference>
<evidence type="ECO:0000313" key="5">
    <source>
        <dbReference type="Proteomes" id="UP000651977"/>
    </source>
</evidence>
<feature type="active site" description="Proton donor/acceptor" evidence="2">
    <location>
        <position position="335"/>
    </location>
</feature>
<dbReference type="PROSITE" id="PS52035">
    <property type="entry name" value="PEPTIDASE_M14"/>
    <property type="match status" value="1"/>
</dbReference>
<dbReference type="Pfam" id="PF00246">
    <property type="entry name" value="Peptidase_M14"/>
    <property type="match status" value="1"/>
</dbReference>
<dbReference type="PANTHER" id="PTHR12756:SF11">
    <property type="entry name" value="CYTOSOLIC CARBOXYPEPTIDASE 1"/>
    <property type="match status" value="1"/>
</dbReference>
<dbReference type="SMART" id="SM00631">
    <property type="entry name" value="Zn_pept"/>
    <property type="match status" value="1"/>
</dbReference>
<name>A0ABQ1I3Z1_9ALTE</name>
<dbReference type="Gene3D" id="2.60.40.3120">
    <property type="match status" value="1"/>
</dbReference>
<evidence type="ECO:0000259" key="3">
    <source>
        <dbReference type="PROSITE" id="PS52035"/>
    </source>
</evidence>
<keyword evidence="5" id="KW-1185">Reference proteome</keyword>